<dbReference type="GO" id="GO:0016020">
    <property type="term" value="C:membrane"/>
    <property type="evidence" value="ECO:0007669"/>
    <property type="project" value="UniProtKB-SubCell"/>
</dbReference>
<protein>
    <submittedName>
        <fullName evidence="8">EamA domain-containing membrane protein RarD</fullName>
    </submittedName>
</protein>
<reference evidence="8 9" key="1">
    <citation type="submission" date="2016-11" db="EMBL/GenBank/DDBJ databases">
        <authorList>
            <person name="Jaros S."/>
            <person name="Januszkiewicz K."/>
            <person name="Wedrychowicz H."/>
        </authorList>
    </citation>
    <scope>NUCLEOTIDE SEQUENCE [LARGE SCALE GENOMIC DNA]</scope>
    <source>
        <strain evidence="8 9">DSM 2631</strain>
    </source>
</reference>
<feature type="transmembrane region" description="Helical" evidence="6">
    <location>
        <begin position="37"/>
        <end position="52"/>
    </location>
</feature>
<gene>
    <name evidence="8" type="ORF">SAMN05443638_12131</name>
</gene>
<keyword evidence="4 6" id="KW-1133">Transmembrane helix</keyword>
<dbReference type="PANTHER" id="PTHR22911:SF6">
    <property type="entry name" value="SOLUTE CARRIER FAMILY 35 MEMBER G1"/>
    <property type="match status" value="1"/>
</dbReference>
<feature type="transmembrane region" description="Helical" evidence="6">
    <location>
        <begin position="143"/>
        <end position="165"/>
    </location>
</feature>
<keyword evidence="5 6" id="KW-0472">Membrane</keyword>
<dbReference type="EMBL" id="FQVM01000021">
    <property type="protein sequence ID" value="SHE97469.1"/>
    <property type="molecule type" value="Genomic_DNA"/>
</dbReference>
<evidence type="ECO:0000256" key="4">
    <source>
        <dbReference type="ARBA" id="ARBA00022989"/>
    </source>
</evidence>
<evidence type="ECO:0000256" key="5">
    <source>
        <dbReference type="ARBA" id="ARBA00023136"/>
    </source>
</evidence>
<name>A0A1M4XVF7_9CLOT</name>
<feature type="domain" description="EamA" evidence="7">
    <location>
        <begin position="6"/>
        <end position="137"/>
    </location>
</feature>
<feature type="transmembrane region" description="Helical" evidence="6">
    <location>
        <begin position="73"/>
        <end position="91"/>
    </location>
</feature>
<evidence type="ECO:0000313" key="8">
    <source>
        <dbReference type="EMBL" id="SHE97469.1"/>
    </source>
</evidence>
<feature type="transmembrane region" description="Helical" evidence="6">
    <location>
        <begin position="201"/>
        <end position="222"/>
    </location>
</feature>
<feature type="transmembrane region" description="Helical" evidence="6">
    <location>
        <begin position="177"/>
        <end position="195"/>
    </location>
</feature>
<feature type="transmembrane region" description="Helical" evidence="6">
    <location>
        <begin position="97"/>
        <end position="114"/>
    </location>
</feature>
<dbReference type="SUPFAM" id="SSF103481">
    <property type="entry name" value="Multidrug resistance efflux transporter EmrE"/>
    <property type="match status" value="2"/>
</dbReference>
<dbReference type="Pfam" id="PF00892">
    <property type="entry name" value="EamA"/>
    <property type="match status" value="2"/>
</dbReference>
<keyword evidence="9" id="KW-1185">Reference proteome</keyword>
<dbReference type="AlphaFoldDB" id="A0A1M4XVF7"/>
<dbReference type="InterPro" id="IPR037185">
    <property type="entry name" value="EmrE-like"/>
</dbReference>
<comment type="similarity">
    <text evidence="2">Belongs to the EamA transporter family.</text>
</comment>
<feature type="transmembrane region" description="Helical" evidence="6">
    <location>
        <begin position="7"/>
        <end position="25"/>
    </location>
</feature>
<proteinExistence type="inferred from homology"/>
<evidence type="ECO:0000256" key="1">
    <source>
        <dbReference type="ARBA" id="ARBA00004141"/>
    </source>
</evidence>
<feature type="transmembrane region" description="Helical" evidence="6">
    <location>
        <begin position="234"/>
        <end position="254"/>
    </location>
</feature>
<evidence type="ECO:0000259" key="7">
    <source>
        <dbReference type="Pfam" id="PF00892"/>
    </source>
</evidence>
<dbReference type="InterPro" id="IPR000620">
    <property type="entry name" value="EamA_dom"/>
</dbReference>
<feature type="domain" description="EamA" evidence="7">
    <location>
        <begin position="149"/>
        <end position="274"/>
    </location>
</feature>
<evidence type="ECO:0000256" key="6">
    <source>
        <dbReference type="SAM" id="Phobius"/>
    </source>
</evidence>
<accession>A0A1M4XVF7</accession>
<dbReference type="RefSeq" id="WP_083573509.1">
    <property type="nucleotide sequence ID" value="NZ_FQVM01000021.1"/>
</dbReference>
<feature type="transmembrane region" description="Helical" evidence="6">
    <location>
        <begin position="121"/>
        <end position="137"/>
    </location>
</feature>
<keyword evidence="3 6" id="KW-0812">Transmembrane</keyword>
<dbReference type="Proteomes" id="UP000184035">
    <property type="component" value="Unassembled WGS sequence"/>
</dbReference>
<evidence type="ECO:0000256" key="2">
    <source>
        <dbReference type="ARBA" id="ARBA00007362"/>
    </source>
</evidence>
<dbReference type="OrthoDB" id="5148831at2"/>
<organism evidence="8 9">
    <name type="scientific">Clostridium fallax</name>
    <dbReference type="NCBI Taxonomy" id="1533"/>
    <lineage>
        <taxon>Bacteria</taxon>
        <taxon>Bacillati</taxon>
        <taxon>Bacillota</taxon>
        <taxon>Clostridia</taxon>
        <taxon>Eubacteriales</taxon>
        <taxon>Clostridiaceae</taxon>
        <taxon>Clostridium</taxon>
    </lineage>
</organism>
<comment type="subcellular location">
    <subcellularLocation>
        <location evidence="1">Membrane</location>
        <topology evidence="1">Multi-pass membrane protein</topology>
    </subcellularLocation>
</comment>
<sequence length="288" mass="32223">MKDKDKAILLLITSALFYALMSTFVKLSGNIPAIEKSFFRNLVTCFAAYYLIRKNKDSLFGKKENRKFLFGRALLGTIGIVANFYAIEHLILADANMLNQLSPFFVIIFSSIFLRERITKPQLIILLVGFLGSLFIIRPSFNLTIIPSLIGVLSAICAGGSYAFIRYLSNREKNATIVFFFAFFSAVSTFPFMLLNFKSFSFIQLIYLLMAGVTASIALFAITGAYKFAPAKEISIYSYTQVLFTALIGFILFGEIPTKFSIIGYIIVISASISMFVYNNKLSKESIS</sequence>
<evidence type="ECO:0000256" key="3">
    <source>
        <dbReference type="ARBA" id="ARBA00022692"/>
    </source>
</evidence>
<evidence type="ECO:0000313" key="9">
    <source>
        <dbReference type="Proteomes" id="UP000184035"/>
    </source>
</evidence>
<feature type="transmembrane region" description="Helical" evidence="6">
    <location>
        <begin position="260"/>
        <end position="278"/>
    </location>
</feature>
<dbReference type="PANTHER" id="PTHR22911">
    <property type="entry name" value="ACYL-MALONYL CONDENSING ENZYME-RELATED"/>
    <property type="match status" value="1"/>
</dbReference>